<dbReference type="PANTHER" id="PTHR34183:SF8">
    <property type="entry name" value="ENDOLYTIC PEPTIDOGLYCAN TRANSGLYCOSYLASE RLPA-RELATED"/>
    <property type="match status" value="1"/>
</dbReference>
<protein>
    <recommendedName>
        <fullName evidence="3">Probable endolytic peptidoglycan transglycosylase RlpA</fullName>
        <ecNumber evidence="3">4.2.2.-</ecNumber>
    </recommendedName>
</protein>
<dbReference type="PANTHER" id="PTHR34183">
    <property type="entry name" value="ENDOLYTIC PEPTIDOGLYCAN TRANSGLYCOSYLASE RLPA"/>
    <property type="match status" value="1"/>
</dbReference>
<dbReference type="HAMAP" id="MF_02071">
    <property type="entry name" value="RlpA"/>
    <property type="match status" value="1"/>
</dbReference>
<dbReference type="SUPFAM" id="SSF50685">
    <property type="entry name" value="Barwin-like endoglucanases"/>
    <property type="match status" value="1"/>
</dbReference>
<dbReference type="InterPro" id="IPR034718">
    <property type="entry name" value="RlpA"/>
</dbReference>
<evidence type="ECO:0000256" key="4">
    <source>
        <dbReference type="RuleBase" id="RU003495"/>
    </source>
</evidence>
<dbReference type="InterPro" id="IPR009009">
    <property type="entry name" value="RlpA-like_DPBB"/>
</dbReference>
<comment type="function">
    <text evidence="3">Lytic transglycosylase with a strong preference for naked glycan strands that lack stem peptides.</text>
</comment>
<evidence type="ECO:0000256" key="3">
    <source>
        <dbReference type="HAMAP-Rule" id="MF_02071"/>
    </source>
</evidence>
<comment type="similarity">
    <text evidence="3 4">Belongs to the RlpA family.</text>
</comment>
<keyword evidence="2 3" id="KW-0961">Cell wall biogenesis/degradation</keyword>
<dbReference type="EC" id="4.2.2.-" evidence="3"/>
<dbReference type="AlphaFoldDB" id="A0A562WSH5"/>
<accession>A0A562WSH5</accession>
<dbReference type="GO" id="GO:0000270">
    <property type="term" value="P:peptidoglycan metabolic process"/>
    <property type="evidence" value="ECO:0007669"/>
    <property type="project" value="UniProtKB-UniRule"/>
</dbReference>
<dbReference type="Pfam" id="PF03330">
    <property type="entry name" value="DPBB_1"/>
    <property type="match status" value="1"/>
</dbReference>
<sequence>MAQLNLGGRLALMLVICQLFLAFHTLPLQAEGLAQTSQEEPAAKSDEVAKGVAGTATYYARKYNGRRTYSGARYNPQKLTAAHATLPMGSKVKVVNLANDREVVVTINDRCRKRKSSHIDLSQAAARELRFLGKGMTKVRIISLTETEEQAS</sequence>
<dbReference type="Proteomes" id="UP000319449">
    <property type="component" value="Unassembled WGS sequence"/>
</dbReference>
<evidence type="ECO:0000313" key="6">
    <source>
        <dbReference type="EMBL" id="TWJ33453.1"/>
    </source>
</evidence>
<dbReference type="InterPro" id="IPR012997">
    <property type="entry name" value="RplA"/>
</dbReference>
<dbReference type="OrthoDB" id="9779128at2"/>
<name>A0A562WSH5_9BACT</name>
<gene>
    <name evidence="3" type="primary">rlpA</name>
    <name evidence="6" type="ORF">JN12_00127</name>
</gene>
<feature type="domain" description="RlpA-like protein double-psi beta-barrel" evidence="5">
    <location>
        <begin position="53"/>
        <end position="141"/>
    </location>
</feature>
<reference evidence="6 7" key="1">
    <citation type="submission" date="2019-07" db="EMBL/GenBank/DDBJ databases">
        <title>Genomic Encyclopedia of Archaeal and Bacterial Type Strains, Phase II (KMG-II): from individual species to whole genera.</title>
        <authorList>
            <person name="Goeker M."/>
        </authorList>
    </citation>
    <scope>NUCLEOTIDE SEQUENCE [LARGE SCALE GENOMIC DNA]</scope>
    <source>
        <strain evidence="6 7">ATCC BAA-1139</strain>
    </source>
</reference>
<evidence type="ECO:0000256" key="1">
    <source>
        <dbReference type="ARBA" id="ARBA00023239"/>
    </source>
</evidence>
<evidence type="ECO:0000313" key="7">
    <source>
        <dbReference type="Proteomes" id="UP000319449"/>
    </source>
</evidence>
<dbReference type="RefSeq" id="WP_145017045.1">
    <property type="nucleotide sequence ID" value="NZ_VLLN01000001.1"/>
</dbReference>
<evidence type="ECO:0000256" key="2">
    <source>
        <dbReference type="ARBA" id="ARBA00023316"/>
    </source>
</evidence>
<dbReference type="EMBL" id="VLLN01000001">
    <property type="protein sequence ID" value="TWJ33453.1"/>
    <property type="molecule type" value="Genomic_DNA"/>
</dbReference>
<dbReference type="GO" id="GO:0071555">
    <property type="term" value="P:cell wall organization"/>
    <property type="evidence" value="ECO:0007669"/>
    <property type="project" value="UniProtKB-KW"/>
</dbReference>
<dbReference type="CDD" id="cd22268">
    <property type="entry name" value="DPBB_RlpA-like"/>
    <property type="match status" value="1"/>
</dbReference>
<dbReference type="InterPro" id="IPR036908">
    <property type="entry name" value="RlpA-like_sf"/>
</dbReference>
<dbReference type="GO" id="GO:0008932">
    <property type="term" value="F:lytic endotransglycosylase activity"/>
    <property type="evidence" value="ECO:0007669"/>
    <property type="project" value="UniProtKB-UniRule"/>
</dbReference>
<keyword evidence="1 3" id="KW-0456">Lyase</keyword>
<keyword evidence="6" id="KW-0449">Lipoprotein</keyword>
<comment type="caution">
    <text evidence="6">The sequence shown here is derived from an EMBL/GenBank/DDBJ whole genome shotgun (WGS) entry which is preliminary data.</text>
</comment>
<dbReference type="NCBIfam" id="TIGR00413">
    <property type="entry name" value="rlpA"/>
    <property type="match status" value="1"/>
</dbReference>
<evidence type="ECO:0000259" key="5">
    <source>
        <dbReference type="Pfam" id="PF03330"/>
    </source>
</evidence>
<proteinExistence type="inferred from homology"/>
<organism evidence="6 7">
    <name type="scientific">Geobacter argillaceus</name>
    <dbReference type="NCBI Taxonomy" id="345631"/>
    <lineage>
        <taxon>Bacteria</taxon>
        <taxon>Pseudomonadati</taxon>
        <taxon>Thermodesulfobacteriota</taxon>
        <taxon>Desulfuromonadia</taxon>
        <taxon>Geobacterales</taxon>
        <taxon>Geobacteraceae</taxon>
        <taxon>Geobacter</taxon>
    </lineage>
</organism>
<keyword evidence="7" id="KW-1185">Reference proteome</keyword>
<dbReference type="Gene3D" id="2.40.40.10">
    <property type="entry name" value="RlpA-like domain"/>
    <property type="match status" value="1"/>
</dbReference>